<organism evidence="1">
    <name type="scientific">Cacopsylla melanoneura</name>
    <dbReference type="NCBI Taxonomy" id="428564"/>
    <lineage>
        <taxon>Eukaryota</taxon>
        <taxon>Metazoa</taxon>
        <taxon>Ecdysozoa</taxon>
        <taxon>Arthropoda</taxon>
        <taxon>Hexapoda</taxon>
        <taxon>Insecta</taxon>
        <taxon>Pterygota</taxon>
        <taxon>Neoptera</taxon>
        <taxon>Paraneoptera</taxon>
        <taxon>Hemiptera</taxon>
        <taxon>Sternorrhyncha</taxon>
        <taxon>Psylloidea</taxon>
        <taxon>Psyllidae</taxon>
        <taxon>Psyllinae</taxon>
        <taxon>Cacopsylla</taxon>
    </lineage>
</organism>
<protein>
    <submittedName>
        <fullName evidence="1">Uncharacterized protein</fullName>
    </submittedName>
</protein>
<accession>A0A8D8QYJ8</accession>
<dbReference type="AlphaFoldDB" id="A0A8D8QYJ8"/>
<evidence type="ECO:0000313" key="1">
    <source>
        <dbReference type="EMBL" id="CAG6640869.1"/>
    </source>
</evidence>
<proteinExistence type="predicted"/>
<sequence length="102" mass="12120">MMCGTFHPPFFVQRFVLHYLPNYLCSKGTFLTPHYFYLILFPSFLPLDHPLSISTLHSVHHFLSPQYSLLRQSFLFSYCEQLFFFTSQIKFCCFSFSVILLT</sequence>
<dbReference type="EMBL" id="HBUF01114309">
    <property type="protein sequence ID" value="CAG6640869.1"/>
    <property type="molecule type" value="Transcribed_RNA"/>
</dbReference>
<reference evidence="1" key="1">
    <citation type="submission" date="2021-05" db="EMBL/GenBank/DDBJ databases">
        <authorList>
            <person name="Alioto T."/>
            <person name="Alioto T."/>
            <person name="Gomez Garrido J."/>
        </authorList>
    </citation>
    <scope>NUCLEOTIDE SEQUENCE</scope>
</reference>
<name>A0A8D8QYJ8_9HEMI</name>